<accession>A0A2I0L3M6</accession>
<evidence type="ECO:0000259" key="1">
    <source>
        <dbReference type="Pfam" id="PF07727"/>
    </source>
</evidence>
<dbReference type="PANTHER" id="PTHR11439">
    <property type="entry name" value="GAG-POL-RELATED RETROTRANSPOSON"/>
    <property type="match status" value="1"/>
</dbReference>
<dbReference type="STRING" id="22663.A0A2I0L3M6"/>
<dbReference type="SUPFAM" id="SSF56672">
    <property type="entry name" value="DNA/RNA polymerases"/>
    <property type="match status" value="1"/>
</dbReference>
<dbReference type="InterPro" id="IPR043502">
    <property type="entry name" value="DNA/RNA_pol_sf"/>
</dbReference>
<name>A0A2I0L3M6_PUNGR</name>
<dbReference type="InterPro" id="IPR013103">
    <property type="entry name" value="RVT_2"/>
</dbReference>
<dbReference type="CDD" id="cd09272">
    <property type="entry name" value="RNase_HI_RT_Ty1"/>
    <property type="match status" value="1"/>
</dbReference>
<reference evidence="2 3" key="1">
    <citation type="submission" date="2017-11" db="EMBL/GenBank/DDBJ databases">
        <title>De-novo sequencing of pomegranate (Punica granatum L.) genome.</title>
        <authorList>
            <person name="Akparov Z."/>
            <person name="Amiraslanov A."/>
            <person name="Hajiyeva S."/>
            <person name="Abbasov M."/>
            <person name="Kaur K."/>
            <person name="Hamwieh A."/>
            <person name="Solovyev V."/>
            <person name="Salamov A."/>
            <person name="Braich B."/>
            <person name="Kosarev P."/>
            <person name="Mahmoud A."/>
            <person name="Hajiyev E."/>
            <person name="Babayeva S."/>
            <person name="Izzatullayeva V."/>
            <person name="Mammadov A."/>
            <person name="Mammadov A."/>
            <person name="Sharifova S."/>
            <person name="Ojaghi J."/>
            <person name="Eynullazada K."/>
            <person name="Bayramov B."/>
            <person name="Abdulazimova A."/>
            <person name="Shahmuradov I."/>
        </authorList>
    </citation>
    <scope>NUCLEOTIDE SEQUENCE [LARGE SCALE GENOMIC DNA]</scope>
    <source>
        <strain evidence="3">cv. AG2017</strain>
        <tissue evidence="2">Leaf</tissue>
    </source>
</reference>
<keyword evidence="3" id="KW-1185">Reference proteome</keyword>
<dbReference type="EMBL" id="PGOL01000181">
    <property type="protein sequence ID" value="PKI75233.1"/>
    <property type="molecule type" value="Genomic_DNA"/>
</dbReference>
<comment type="caution">
    <text evidence="2">The sequence shown here is derived from an EMBL/GenBank/DDBJ whole genome shotgun (WGS) entry which is preliminary data.</text>
</comment>
<dbReference type="Pfam" id="PF07727">
    <property type="entry name" value="RVT_2"/>
    <property type="match status" value="1"/>
</dbReference>
<dbReference type="AlphaFoldDB" id="A0A2I0L3M6"/>
<gene>
    <name evidence="2" type="ORF">CRG98_004384</name>
</gene>
<feature type="domain" description="Reverse transcriptase Ty1/copia-type" evidence="1">
    <location>
        <begin position="7"/>
        <end position="122"/>
    </location>
</feature>
<sequence length="321" mass="36741">MSTLYANGTWELVSLPPRKTVVGCRWVYTVKMSPNGYYGDTFSLVAKVASVRLLLSLAVINHWSLNELDIKNAFLHGDLEEEVYMEQPPWFVAQGEYFGKVCKLRKSLYGLKQFPRAWFGCFNLGALKYFLGIEVAQSERGIYISQRKYLLNILKETKLLECKPVDTPMDPNVRLALGEGELFLDVGRYRRLVDSPTETYWNAVIQILKYFKAAPSRGLLYQDRGHNEVVRYTDTDWAGSKSDRRSTTGYCVVLHITSNPIFHEKAKHIEVDCHFVREKLQSQDIVTAFVSSNDQLADIFTKALQDYICNKLGIHNIYAPA</sequence>
<dbReference type="Proteomes" id="UP000233551">
    <property type="component" value="Unassembled WGS sequence"/>
</dbReference>
<evidence type="ECO:0000313" key="3">
    <source>
        <dbReference type="Proteomes" id="UP000233551"/>
    </source>
</evidence>
<protein>
    <recommendedName>
        <fullName evidence="1">Reverse transcriptase Ty1/copia-type domain-containing protein</fullName>
    </recommendedName>
</protein>
<dbReference type="PANTHER" id="PTHR11439:SF484">
    <property type="entry name" value="REVERSE TRANSCRIPTASE TY1_COPIA-TYPE DOMAIN-CONTAINING PROTEIN"/>
    <property type="match status" value="1"/>
</dbReference>
<organism evidence="2 3">
    <name type="scientific">Punica granatum</name>
    <name type="common">Pomegranate</name>
    <dbReference type="NCBI Taxonomy" id="22663"/>
    <lineage>
        <taxon>Eukaryota</taxon>
        <taxon>Viridiplantae</taxon>
        <taxon>Streptophyta</taxon>
        <taxon>Embryophyta</taxon>
        <taxon>Tracheophyta</taxon>
        <taxon>Spermatophyta</taxon>
        <taxon>Magnoliopsida</taxon>
        <taxon>eudicotyledons</taxon>
        <taxon>Gunneridae</taxon>
        <taxon>Pentapetalae</taxon>
        <taxon>rosids</taxon>
        <taxon>malvids</taxon>
        <taxon>Myrtales</taxon>
        <taxon>Lythraceae</taxon>
        <taxon>Punica</taxon>
    </lineage>
</organism>
<evidence type="ECO:0000313" key="2">
    <source>
        <dbReference type="EMBL" id="PKI75233.1"/>
    </source>
</evidence>
<proteinExistence type="predicted"/>